<dbReference type="AlphaFoldDB" id="A0A964BV50"/>
<reference evidence="2" key="1">
    <citation type="journal article" date="2021" name="Antonie Van Leeuwenhoek">
        <title>Draft genome and description of Waterburya agarophytonicola gen. nov. sp. nov. (Pleurocapsales, Cyanobacteria): a seaweed symbiont.</title>
        <authorList>
            <person name="Bonthond G."/>
            <person name="Shalygin S."/>
            <person name="Bayer T."/>
            <person name="Weinberger F."/>
        </authorList>
    </citation>
    <scope>NUCLEOTIDE SEQUENCE</scope>
    <source>
        <strain evidence="2">KI4</strain>
    </source>
</reference>
<gene>
    <name evidence="2" type="ORF">I4641_17205</name>
</gene>
<dbReference type="InterPro" id="IPR018958">
    <property type="entry name" value="Knr4/Smi1-like_dom"/>
</dbReference>
<dbReference type="Gene3D" id="3.40.1580.10">
    <property type="entry name" value="SMI1/KNR4-like"/>
    <property type="match status" value="1"/>
</dbReference>
<dbReference type="Pfam" id="PF09346">
    <property type="entry name" value="SMI1_KNR4"/>
    <property type="match status" value="1"/>
</dbReference>
<accession>A0A964BV50</accession>
<protein>
    <submittedName>
        <fullName evidence="2">SMI1/KNR4 family protein</fullName>
    </submittedName>
</protein>
<proteinExistence type="predicted"/>
<comment type="caution">
    <text evidence="2">The sequence shown here is derived from an EMBL/GenBank/DDBJ whole genome shotgun (WGS) entry which is preliminary data.</text>
</comment>
<dbReference type="InterPro" id="IPR037883">
    <property type="entry name" value="Knr4/Smi1-like_sf"/>
</dbReference>
<sequence length="307" mass="36844">MSLLTETLNKIFLYLKHNYPKIASSLQPGLSDREIELKVASLPFRLPQEFYELYQWKNGTPETSDALNFYRHFRFLPLEEALTTFPRKGRDSYLVDEYLPYGWIPIFTFEGEYYGVVGSQIQRYDSPIVYLYHEEAVGYTNLTSMMQAIAECYETKVYYLNKHNYIAADSTQEEQIVLKYNPIVNTPYFRQDYHYKTIEKSPRLKIINTYSCDRTRLIETRIDDYKNNIGKSIEYLGGKIIRMQTNRISNKSMYDSWCKYERFYTDRDAYEHEVVTKKIGWFRRETTQIQRWYIDETLKKEIITSNR</sequence>
<evidence type="ECO:0000313" key="2">
    <source>
        <dbReference type="EMBL" id="MCC0178711.1"/>
    </source>
</evidence>
<name>A0A964BV50_9CYAN</name>
<evidence type="ECO:0000313" key="3">
    <source>
        <dbReference type="Proteomes" id="UP000729733"/>
    </source>
</evidence>
<feature type="domain" description="Knr4/Smi1-like" evidence="1">
    <location>
        <begin position="30"/>
        <end position="135"/>
    </location>
</feature>
<dbReference type="SUPFAM" id="SSF160631">
    <property type="entry name" value="SMI1/KNR4-like"/>
    <property type="match status" value="1"/>
</dbReference>
<dbReference type="EMBL" id="JADWDC010000052">
    <property type="protein sequence ID" value="MCC0178711.1"/>
    <property type="molecule type" value="Genomic_DNA"/>
</dbReference>
<dbReference type="RefSeq" id="WP_229641812.1">
    <property type="nucleotide sequence ID" value="NZ_JADWDC010000052.1"/>
</dbReference>
<keyword evidence="3" id="KW-1185">Reference proteome</keyword>
<organism evidence="2 3">
    <name type="scientific">Waterburya agarophytonicola KI4</name>
    <dbReference type="NCBI Taxonomy" id="2874699"/>
    <lineage>
        <taxon>Bacteria</taxon>
        <taxon>Bacillati</taxon>
        <taxon>Cyanobacteriota</taxon>
        <taxon>Cyanophyceae</taxon>
        <taxon>Pleurocapsales</taxon>
        <taxon>Hyellaceae</taxon>
        <taxon>Waterburya</taxon>
        <taxon>Waterburya agarophytonicola</taxon>
    </lineage>
</organism>
<evidence type="ECO:0000259" key="1">
    <source>
        <dbReference type="Pfam" id="PF09346"/>
    </source>
</evidence>
<dbReference type="Proteomes" id="UP000729733">
    <property type="component" value="Unassembled WGS sequence"/>
</dbReference>